<dbReference type="EMBL" id="RJVQ01000021">
    <property type="protein sequence ID" value="RQW61035.1"/>
    <property type="molecule type" value="Genomic_DNA"/>
</dbReference>
<protein>
    <submittedName>
        <fullName evidence="1">Uncharacterized protein</fullName>
    </submittedName>
</protein>
<organism evidence="1 2">
    <name type="scientific">Vibrio viridaestus</name>
    <dbReference type="NCBI Taxonomy" id="2487322"/>
    <lineage>
        <taxon>Bacteria</taxon>
        <taxon>Pseudomonadati</taxon>
        <taxon>Pseudomonadota</taxon>
        <taxon>Gammaproteobacteria</taxon>
        <taxon>Vibrionales</taxon>
        <taxon>Vibrionaceae</taxon>
        <taxon>Vibrio</taxon>
    </lineage>
</organism>
<evidence type="ECO:0000313" key="1">
    <source>
        <dbReference type="EMBL" id="RQW61035.1"/>
    </source>
</evidence>
<keyword evidence="2" id="KW-1185">Reference proteome</keyword>
<proteinExistence type="predicted"/>
<accession>A0A3N9TC36</accession>
<evidence type="ECO:0000313" key="2">
    <source>
        <dbReference type="Proteomes" id="UP000281112"/>
    </source>
</evidence>
<dbReference type="AlphaFoldDB" id="A0A3N9TC36"/>
<name>A0A3N9TC36_9VIBR</name>
<gene>
    <name evidence="1" type="ORF">EES38_21540</name>
</gene>
<sequence length="100" mass="11079">MKIIAVTQDQIILKDGVPADARKIGGYHMTNGEWAVHFDTTLGLGHVEYLDNRVNVDLTQADYDAHYAWLETTHQQVLDYDAEQQAIADSADSDDSSATV</sequence>
<comment type="caution">
    <text evidence="1">The sequence shown here is derived from an EMBL/GenBank/DDBJ whole genome shotgun (WGS) entry which is preliminary data.</text>
</comment>
<dbReference type="Proteomes" id="UP000281112">
    <property type="component" value="Unassembled WGS sequence"/>
</dbReference>
<reference evidence="1 2" key="1">
    <citation type="submission" date="2018-11" db="EMBL/GenBank/DDBJ databases">
        <title>Vibrio LJC006 sp. nov., isolated from seawater during the bloom of the enteromorpha.</title>
        <authorList>
            <person name="Liang J."/>
        </authorList>
    </citation>
    <scope>NUCLEOTIDE SEQUENCE [LARGE SCALE GENOMIC DNA]</scope>
    <source>
        <strain evidence="1 2">LJC006</strain>
    </source>
</reference>